<keyword evidence="2" id="KW-1185">Reference proteome</keyword>
<evidence type="ECO:0000313" key="2">
    <source>
        <dbReference type="Proteomes" id="UP001157125"/>
    </source>
</evidence>
<proteinExistence type="predicted"/>
<name>A0ABQ6IJQ7_9MICO</name>
<organism evidence="1 2">
    <name type="scientific">Demequina litorisediminis</name>
    <dbReference type="NCBI Taxonomy" id="1849022"/>
    <lineage>
        <taxon>Bacteria</taxon>
        <taxon>Bacillati</taxon>
        <taxon>Actinomycetota</taxon>
        <taxon>Actinomycetes</taxon>
        <taxon>Micrococcales</taxon>
        <taxon>Demequinaceae</taxon>
        <taxon>Demequina</taxon>
    </lineage>
</organism>
<dbReference type="Proteomes" id="UP001157125">
    <property type="component" value="Unassembled WGS sequence"/>
</dbReference>
<accession>A0ABQ6IJQ7</accession>
<gene>
    <name evidence="1" type="ORF">GCM10025876_31560</name>
</gene>
<reference evidence="2" key="1">
    <citation type="journal article" date="2019" name="Int. J. Syst. Evol. Microbiol.">
        <title>The Global Catalogue of Microorganisms (GCM) 10K type strain sequencing project: providing services to taxonomists for standard genome sequencing and annotation.</title>
        <authorList>
            <consortium name="The Broad Institute Genomics Platform"/>
            <consortium name="The Broad Institute Genome Sequencing Center for Infectious Disease"/>
            <person name="Wu L."/>
            <person name="Ma J."/>
        </authorList>
    </citation>
    <scope>NUCLEOTIDE SEQUENCE [LARGE SCALE GENOMIC DNA]</scope>
    <source>
        <strain evidence="2">NBRC 112299</strain>
    </source>
</reference>
<comment type="caution">
    <text evidence="1">The sequence shown here is derived from an EMBL/GenBank/DDBJ whole genome shotgun (WGS) entry which is preliminary data.</text>
</comment>
<protein>
    <submittedName>
        <fullName evidence="1">Uncharacterized protein</fullName>
    </submittedName>
</protein>
<sequence length="127" mass="13099">MIIVEASTLRLARVRGACDLGEHGHRPVGGAVDGGLSTPHVFCVAQSLAEFDEAAGIGRGGAGLRGDETTFVPLAAAARETHLARLCARPGSLLGGNDGHHAIRVLAHRSDGDRECHQIVVGHGTDP</sequence>
<dbReference type="RefSeq" id="WP_284328873.1">
    <property type="nucleotide sequence ID" value="NZ_BSUN01000001.1"/>
</dbReference>
<evidence type="ECO:0000313" key="1">
    <source>
        <dbReference type="EMBL" id="GMA36952.1"/>
    </source>
</evidence>
<dbReference type="EMBL" id="BSUN01000001">
    <property type="protein sequence ID" value="GMA36952.1"/>
    <property type="molecule type" value="Genomic_DNA"/>
</dbReference>